<sequence length="106" mass="11062">MQERARGPCGCHQCTRGVEKPHMDWLAPGGRGSEKFITPGTMPTGTRPSPNTNIASPAASKIGDGNSSHRARVGDKIIGSAERVAGSATGNILLKEKGAQRQQGVL</sequence>
<organism evidence="2 3">
    <name type="scientific">Mycena chlorophos</name>
    <name type="common">Agaric fungus</name>
    <name type="synonym">Agaricus chlorophos</name>
    <dbReference type="NCBI Taxonomy" id="658473"/>
    <lineage>
        <taxon>Eukaryota</taxon>
        <taxon>Fungi</taxon>
        <taxon>Dikarya</taxon>
        <taxon>Basidiomycota</taxon>
        <taxon>Agaricomycotina</taxon>
        <taxon>Agaricomycetes</taxon>
        <taxon>Agaricomycetidae</taxon>
        <taxon>Agaricales</taxon>
        <taxon>Marasmiineae</taxon>
        <taxon>Mycenaceae</taxon>
        <taxon>Mycena</taxon>
    </lineage>
</organism>
<dbReference type="OrthoDB" id="3170343at2759"/>
<proteinExistence type="predicted"/>
<dbReference type="Proteomes" id="UP000613580">
    <property type="component" value="Unassembled WGS sequence"/>
</dbReference>
<reference evidence="2" key="1">
    <citation type="submission" date="2020-05" db="EMBL/GenBank/DDBJ databases">
        <title>Mycena genomes resolve the evolution of fungal bioluminescence.</title>
        <authorList>
            <person name="Tsai I.J."/>
        </authorList>
    </citation>
    <scope>NUCLEOTIDE SEQUENCE</scope>
    <source>
        <strain evidence="2">110903Hualien_Pintung</strain>
    </source>
</reference>
<gene>
    <name evidence="2" type="ORF">HMN09_01080900</name>
</gene>
<evidence type="ECO:0000313" key="3">
    <source>
        <dbReference type="Proteomes" id="UP000613580"/>
    </source>
</evidence>
<dbReference type="EMBL" id="JACAZE010000016">
    <property type="protein sequence ID" value="KAF7296718.1"/>
    <property type="molecule type" value="Genomic_DNA"/>
</dbReference>
<evidence type="ECO:0000313" key="2">
    <source>
        <dbReference type="EMBL" id="KAF7296718.1"/>
    </source>
</evidence>
<keyword evidence="3" id="KW-1185">Reference proteome</keyword>
<evidence type="ECO:0000256" key="1">
    <source>
        <dbReference type="SAM" id="MobiDB-lite"/>
    </source>
</evidence>
<feature type="region of interest" description="Disordered" evidence="1">
    <location>
        <begin position="27"/>
        <end position="71"/>
    </location>
</feature>
<protein>
    <submittedName>
        <fullName evidence="2">Uncharacterized protein</fullName>
    </submittedName>
</protein>
<comment type="caution">
    <text evidence="2">The sequence shown here is derived from an EMBL/GenBank/DDBJ whole genome shotgun (WGS) entry which is preliminary data.</text>
</comment>
<accession>A0A8H6W055</accession>
<feature type="compositionally biased region" description="Polar residues" evidence="1">
    <location>
        <begin position="41"/>
        <end position="55"/>
    </location>
</feature>
<dbReference type="AlphaFoldDB" id="A0A8H6W055"/>
<name>A0A8H6W055_MYCCL</name>